<feature type="domain" description="UBX" evidence="2">
    <location>
        <begin position="457"/>
        <end position="533"/>
    </location>
</feature>
<gene>
    <name evidence="3" type="ORF">PV05_09631</name>
</gene>
<dbReference type="OrthoDB" id="270602at2759"/>
<dbReference type="InterPro" id="IPR029071">
    <property type="entry name" value="Ubiquitin-like_domsf"/>
</dbReference>
<dbReference type="GO" id="GO:0005634">
    <property type="term" value="C:nucleus"/>
    <property type="evidence" value="ECO:0007669"/>
    <property type="project" value="TreeGrafter"/>
</dbReference>
<dbReference type="Pfam" id="PF00789">
    <property type="entry name" value="UBX"/>
    <property type="match status" value="1"/>
</dbReference>
<dbReference type="EMBL" id="KN847322">
    <property type="protein sequence ID" value="KIW50847.1"/>
    <property type="molecule type" value="Genomic_DNA"/>
</dbReference>
<dbReference type="SMART" id="SM00594">
    <property type="entry name" value="UAS"/>
    <property type="match status" value="1"/>
</dbReference>
<proteinExistence type="predicted"/>
<dbReference type="STRING" id="348802.A0A0D2CLV0"/>
<dbReference type="PANTHER" id="PTHR23322">
    <property type="entry name" value="FAS-ASSOCIATED PROTEIN"/>
    <property type="match status" value="1"/>
</dbReference>
<dbReference type="PROSITE" id="PS50033">
    <property type="entry name" value="UBX"/>
    <property type="match status" value="1"/>
</dbReference>
<feature type="region of interest" description="Disordered" evidence="1">
    <location>
        <begin position="438"/>
        <end position="457"/>
    </location>
</feature>
<evidence type="ECO:0000313" key="3">
    <source>
        <dbReference type="EMBL" id="KIW50847.1"/>
    </source>
</evidence>
<accession>A0A0D2CLV0</accession>
<evidence type="ECO:0000256" key="1">
    <source>
        <dbReference type="SAM" id="MobiDB-lite"/>
    </source>
</evidence>
<sequence length="536" mass="59428">MDEAIATVAAVTGSTPEIAAQYVQLADGDPNQAVQLFFENGGADLGGAPSQSQPQPSSSSLPTGGAQNPIDLDAEEHISDDNDPEVTGFRKRTQGTAPSRPAGDLEDDEAMARRLQEEMYGEAGVEDGIRAPIARQAETLVGPGAGVLPTVGPEFDAAIEARMRDLHRRRNQVRPGIFNQQEPPSSIWDRDVREAEAGRGYLAESTGGASEASSRSTRLARLFQPPWELIFKGEWEDARDEGKEHKKWILVDIQDPSIFDCQALNRDLWKNEGVVDTIKENFVFIQYNRDDPRASQYVQYYFPNHESQDEYPHVAIVDPRTGEQIKLWSRKVPSAPEFLMQLHEFLDRYSLENNARNPVAKRKSETKEKPVDQLSEEEQFERALQASLATSHDQERSKALAAEDPDELTRSVGDLRNAGGPSIDEAMDVDESIAASMTEATPHSQIPSDRPHVEPPAGPGVTRLQIRHPGGRIVRRFAQDDPVQRIYEFLKAEPLEGKEGMDFELVSMGKNLIDSRHESIEAAGLKNGTVMVEFVE</sequence>
<dbReference type="GO" id="GO:0043130">
    <property type="term" value="F:ubiquitin binding"/>
    <property type="evidence" value="ECO:0007669"/>
    <property type="project" value="TreeGrafter"/>
</dbReference>
<dbReference type="SUPFAM" id="SSF54236">
    <property type="entry name" value="Ubiquitin-like"/>
    <property type="match status" value="1"/>
</dbReference>
<evidence type="ECO:0000313" key="4">
    <source>
        <dbReference type="Proteomes" id="UP000054342"/>
    </source>
</evidence>
<dbReference type="InterPro" id="IPR050730">
    <property type="entry name" value="UBX_domain-protein"/>
</dbReference>
<dbReference type="CDD" id="cd01767">
    <property type="entry name" value="UBX"/>
    <property type="match status" value="1"/>
</dbReference>
<dbReference type="SUPFAM" id="SSF52833">
    <property type="entry name" value="Thioredoxin-like"/>
    <property type="match status" value="1"/>
</dbReference>
<dbReference type="Gene3D" id="3.10.20.90">
    <property type="entry name" value="Phosphatidylinositol 3-kinase Catalytic Subunit, Chain A, domain 1"/>
    <property type="match status" value="1"/>
</dbReference>
<dbReference type="InterPro" id="IPR006577">
    <property type="entry name" value="UAS"/>
</dbReference>
<dbReference type="Gene3D" id="1.10.8.10">
    <property type="entry name" value="DNA helicase RuvA subunit, C-terminal domain"/>
    <property type="match status" value="1"/>
</dbReference>
<dbReference type="AlphaFoldDB" id="A0A0D2CLV0"/>
<dbReference type="CDD" id="cd02958">
    <property type="entry name" value="UAS"/>
    <property type="match status" value="1"/>
</dbReference>
<feature type="region of interest" description="Disordered" evidence="1">
    <location>
        <begin position="357"/>
        <end position="424"/>
    </location>
</feature>
<dbReference type="Pfam" id="PF14555">
    <property type="entry name" value="UBA_4"/>
    <property type="match status" value="1"/>
</dbReference>
<organism evidence="3 4">
    <name type="scientific">Exophiala xenobiotica</name>
    <dbReference type="NCBI Taxonomy" id="348802"/>
    <lineage>
        <taxon>Eukaryota</taxon>
        <taxon>Fungi</taxon>
        <taxon>Dikarya</taxon>
        <taxon>Ascomycota</taxon>
        <taxon>Pezizomycotina</taxon>
        <taxon>Eurotiomycetes</taxon>
        <taxon>Chaetothyriomycetidae</taxon>
        <taxon>Chaetothyriales</taxon>
        <taxon>Herpotrichiellaceae</taxon>
        <taxon>Exophiala</taxon>
    </lineage>
</organism>
<dbReference type="GO" id="GO:0043161">
    <property type="term" value="P:proteasome-mediated ubiquitin-dependent protein catabolic process"/>
    <property type="evidence" value="ECO:0007669"/>
    <property type="project" value="TreeGrafter"/>
</dbReference>
<dbReference type="HOGENOM" id="CLU_021255_2_0_1"/>
<feature type="compositionally biased region" description="Basic and acidic residues" evidence="1">
    <location>
        <begin position="362"/>
        <end position="371"/>
    </location>
</feature>
<dbReference type="InterPro" id="IPR036249">
    <property type="entry name" value="Thioredoxin-like_sf"/>
</dbReference>
<keyword evidence="4" id="KW-1185">Reference proteome</keyword>
<evidence type="ECO:0000259" key="2">
    <source>
        <dbReference type="PROSITE" id="PS50033"/>
    </source>
</evidence>
<feature type="compositionally biased region" description="Low complexity" evidence="1">
    <location>
        <begin position="49"/>
        <end position="60"/>
    </location>
</feature>
<dbReference type="Pfam" id="PF13899">
    <property type="entry name" value="Thioredoxin_7"/>
    <property type="match status" value="1"/>
</dbReference>
<dbReference type="Gene3D" id="3.40.30.10">
    <property type="entry name" value="Glutaredoxin"/>
    <property type="match status" value="1"/>
</dbReference>
<name>A0A0D2CLV0_9EURO</name>
<reference evidence="3 4" key="1">
    <citation type="submission" date="2015-01" db="EMBL/GenBank/DDBJ databases">
        <title>The Genome Sequence of Exophiala xenobiotica CBS118157.</title>
        <authorList>
            <consortium name="The Broad Institute Genomics Platform"/>
            <person name="Cuomo C."/>
            <person name="de Hoog S."/>
            <person name="Gorbushina A."/>
            <person name="Stielow B."/>
            <person name="Teixiera M."/>
            <person name="Abouelleil A."/>
            <person name="Chapman S.B."/>
            <person name="Priest M."/>
            <person name="Young S.K."/>
            <person name="Wortman J."/>
            <person name="Nusbaum C."/>
            <person name="Birren B."/>
        </authorList>
    </citation>
    <scope>NUCLEOTIDE SEQUENCE [LARGE SCALE GENOMIC DNA]</scope>
    <source>
        <strain evidence="3 4">CBS 118157</strain>
    </source>
</reference>
<feature type="region of interest" description="Disordered" evidence="1">
    <location>
        <begin position="39"/>
        <end position="107"/>
    </location>
</feature>
<dbReference type="RefSeq" id="XP_013311431.1">
    <property type="nucleotide sequence ID" value="XM_013455977.1"/>
</dbReference>
<dbReference type="GeneID" id="25331539"/>
<feature type="compositionally biased region" description="Polar residues" evidence="1">
    <location>
        <begin position="438"/>
        <end position="447"/>
    </location>
</feature>
<protein>
    <recommendedName>
        <fullName evidence="2">UBX domain-containing protein</fullName>
    </recommendedName>
</protein>
<dbReference type="Proteomes" id="UP000054342">
    <property type="component" value="Unassembled WGS sequence"/>
</dbReference>
<dbReference type="PANTHER" id="PTHR23322:SF6">
    <property type="entry name" value="UBX DOMAIN-CONTAINING PROTEIN 7"/>
    <property type="match status" value="1"/>
</dbReference>
<dbReference type="InterPro" id="IPR001012">
    <property type="entry name" value="UBX_dom"/>
</dbReference>